<evidence type="ECO:0000256" key="4">
    <source>
        <dbReference type="SAM" id="MobiDB-lite"/>
    </source>
</evidence>
<gene>
    <name evidence="6" type="primary">gadX</name>
    <name evidence="7" type="ORF">NCTC11685_02776</name>
    <name evidence="6" type="ORF">NCTC11694_02685</name>
</gene>
<feature type="domain" description="HTH araC/xylS-type" evidence="5">
    <location>
        <begin position="246"/>
        <end position="343"/>
    </location>
</feature>
<organism evidence="6 9">
    <name type="scientific">Klebsiella michiganensis</name>
    <dbReference type="NCBI Taxonomy" id="1134687"/>
    <lineage>
        <taxon>Bacteria</taxon>
        <taxon>Pseudomonadati</taxon>
        <taxon>Pseudomonadota</taxon>
        <taxon>Gammaproteobacteria</taxon>
        <taxon>Enterobacterales</taxon>
        <taxon>Enterobacteriaceae</taxon>
        <taxon>Klebsiella/Raoultella group</taxon>
        <taxon>Klebsiella</taxon>
    </lineage>
</organism>
<dbReference type="PROSITE" id="PS01124">
    <property type="entry name" value="HTH_ARAC_FAMILY_2"/>
    <property type="match status" value="1"/>
</dbReference>
<dbReference type="GO" id="GO:0003700">
    <property type="term" value="F:DNA-binding transcription factor activity"/>
    <property type="evidence" value="ECO:0007669"/>
    <property type="project" value="InterPro"/>
</dbReference>
<accession>A0A377SL13</accession>
<dbReference type="Gene3D" id="1.10.10.60">
    <property type="entry name" value="Homeodomain-like"/>
    <property type="match status" value="1"/>
</dbReference>
<comment type="caution">
    <text evidence="6">The sequence shown here is derived from an EMBL/GenBank/DDBJ whole genome shotgun (WGS) entry which is preliminary data.</text>
</comment>
<evidence type="ECO:0000256" key="1">
    <source>
        <dbReference type="ARBA" id="ARBA00023015"/>
    </source>
</evidence>
<dbReference type="GO" id="GO:0043565">
    <property type="term" value="F:sequence-specific DNA binding"/>
    <property type="evidence" value="ECO:0007669"/>
    <property type="project" value="InterPro"/>
</dbReference>
<dbReference type="Proteomes" id="UP000255050">
    <property type="component" value="Unassembled WGS sequence"/>
</dbReference>
<sequence length="344" mass="38849">MTSSDDALSGAENRMNKTTTQNEPARQALRKTFSVSEFMAFGERYGIDYRFPQLLQKPEPPHASPVLRGEVEEMTLPCGMCVTHSDVHVLQPYETTSRHSSPLYMLVVLEGCVALTLNGEQHLVRSGMAFTSRLSEHQAMRARHDADSRLRTLSLGLYPDGTWRDGLLDSLMREWERCQTPTLIWQIPGFLLSGLQYAQQSALSRVSRQLMLEGLILQLFGHGLSVCQDESAKHVAPAGGEQQRLERVRRLLEQAPENDYTLNELAQRAAMSSSSLRSKFRQAYGCSVFDYLRDCRLARARSYLLEGYSVQQAAWMSGYQHATNFSTAFRRRYGISPCDVQKPG</sequence>
<dbReference type="SMART" id="SM00342">
    <property type="entry name" value="HTH_ARAC"/>
    <property type="match status" value="1"/>
</dbReference>
<dbReference type="EMBL" id="UGMS01000001">
    <property type="protein sequence ID" value="STV79589.1"/>
    <property type="molecule type" value="Genomic_DNA"/>
</dbReference>
<reference evidence="8 9" key="1">
    <citation type="submission" date="2018-06" db="EMBL/GenBank/DDBJ databases">
        <authorList>
            <consortium name="Pathogen Informatics"/>
            <person name="Doyle S."/>
        </authorList>
    </citation>
    <scope>NUCLEOTIDE SEQUENCE [LARGE SCALE GENOMIC DNA]</scope>
    <source>
        <strain evidence="7 8">NCTC11685</strain>
        <strain evidence="6 9">NCTC11694</strain>
    </source>
</reference>
<protein>
    <submittedName>
        <fullName evidence="6">Transcriptional regulator</fullName>
    </submittedName>
</protein>
<dbReference type="PANTHER" id="PTHR47893:SF1">
    <property type="entry name" value="REGULATORY PROTEIN PCHR"/>
    <property type="match status" value="1"/>
</dbReference>
<dbReference type="InterPro" id="IPR053142">
    <property type="entry name" value="PchR_regulatory_protein"/>
</dbReference>
<proteinExistence type="predicted"/>
<dbReference type="InterPro" id="IPR018060">
    <property type="entry name" value="HTH_AraC"/>
</dbReference>
<dbReference type="PANTHER" id="PTHR47893">
    <property type="entry name" value="REGULATORY PROTEIN PCHR"/>
    <property type="match status" value="1"/>
</dbReference>
<evidence type="ECO:0000313" key="7">
    <source>
        <dbReference type="EMBL" id="STV79589.1"/>
    </source>
</evidence>
<dbReference type="PROSITE" id="PS00041">
    <property type="entry name" value="HTH_ARAC_FAMILY_1"/>
    <property type="match status" value="1"/>
</dbReference>
<dbReference type="SUPFAM" id="SSF46689">
    <property type="entry name" value="Homeodomain-like"/>
    <property type="match status" value="2"/>
</dbReference>
<dbReference type="InterPro" id="IPR018062">
    <property type="entry name" value="HTH_AraC-typ_CS"/>
</dbReference>
<evidence type="ECO:0000313" key="6">
    <source>
        <dbReference type="EMBL" id="STR41502.1"/>
    </source>
</evidence>
<dbReference type="AlphaFoldDB" id="A0A377SL13"/>
<evidence type="ECO:0000313" key="9">
    <source>
        <dbReference type="Proteomes" id="UP000255050"/>
    </source>
</evidence>
<dbReference type="Proteomes" id="UP000254863">
    <property type="component" value="Unassembled WGS sequence"/>
</dbReference>
<feature type="region of interest" description="Disordered" evidence="4">
    <location>
        <begin position="1"/>
        <end position="28"/>
    </location>
</feature>
<name>A0A377SL13_9ENTR</name>
<dbReference type="InterPro" id="IPR009057">
    <property type="entry name" value="Homeodomain-like_sf"/>
</dbReference>
<evidence type="ECO:0000259" key="5">
    <source>
        <dbReference type="PROSITE" id="PS01124"/>
    </source>
</evidence>
<keyword evidence="1" id="KW-0805">Transcription regulation</keyword>
<evidence type="ECO:0000256" key="2">
    <source>
        <dbReference type="ARBA" id="ARBA00023125"/>
    </source>
</evidence>
<dbReference type="Pfam" id="PF12833">
    <property type="entry name" value="HTH_18"/>
    <property type="match status" value="1"/>
</dbReference>
<dbReference type="EMBL" id="UGJR01000002">
    <property type="protein sequence ID" value="STR41502.1"/>
    <property type="molecule type" value="Genomic_DNA"/>
</dbReference>
<evidence type="ECO:0000313" key="8">
    <source>
        <dbReference type="Proteomes" id="UP000254863"/>
    </source>
</evidence>
<evidence type="ECO:0000256" key="3">
    <source>
        <dbReference type="ARBA" id="ARBA00023163"/>
    </source>
</evidence>
<keyword evidence="2" id="KW-0238">DNA-binding</keyword>
<keyword evidence="3" id="KW-0804">Transcription</keyword>